<evidence type="ECO:0000256" key="1">
    <source>
        <dbReference type="SAM" id="SignalP"/>
    </source>
</evidence>
<dbReference type="AlphaFoldDB" id="A0A438H0J7"/>
<dbReference type="EMBL" id="QGNW01000303">
    <property type="protein sequence ID" value="RVW78025.1"/>
    <property type="molecule type" value="Genomic_DNA"/>
</dbReference>
<gene>
    <name evidence="2" type="primary">VvCHDp001177_1</name>
    <name evidence="2" type="ORF">CK203_044891</name>
</gene>
<dbReference type="PANTHER" id="PTHR33880:SF3">
    <property type="entry name" value="TRANSFERASE, TRANSFERRING GLYCOSYL GROUPS"/>
    <property type="match status" value="1"/>
</dbReference>
<comment type="caution">
    <text evidence="2">The sequence shown here is derived from an EMBL/GenBank/DDBJ whole genome shotgun (WGS) entry which is preliminary data.</text>
</comment>
<dbReference type="InterPro" id="IPR038941">
    <property type="entry name" value="At4g14100-like"/>
</dbReference>
<name>A0A438H0J7_VITVI</name>
<reference evidence="2 3" key="1">
    <citation type="journal article" date="2018" name="PLoS Genet.">
        <title>Population sequencing reveals clonal diversity and ancestral inbreeding in the grapevine cultivar Chardonnay.</title>
        <authorList>
            <person name="Roach M.J."/>
            <person name="Johnson D.L."/>
            <person name="Bohlmann J."/>
            <person name="van Vuuren H.J."/>
            <person name="Jones S.J."/>
            <person name="Pretorius I.S."/>
            <person name="Schmidt S.A."/>
            <person name="Borneman A.R."/>
        </authorList>
    </citation>
    <scope>NUCLEOTIDE SEQUENCE [LARGE SCALE GENOMIC DNA]</scope>
    <source>
        <strain evidence="3">cv. Chardonnay</strain>
        <tissue evidence="2">Leaf</tissue>
    </source>
</reference>
<feature type="signal peptide" evidence="1">
    <location>
        <begin position="1"/>
        <end position="28"/>
    </location>
</feature>
<evidence type="ECO:0000313" key="3">
    <source>
        <dbReference type="Proteomes" id="UP000288805"/>
    </source>
</evidence>
<keyword evidence="1" id="KW-0732">Signal</keyword>
<proteinExistence type="predicted"/>
<feature type="chain" id="PRO_5019451553" evidence="1">
    <location>
        <begin position="29"/>
        <end position="281"/>
    </location>
</feature>
<sequence>MTSATKHTSIVFVFVFLILCVWFSVSSSKSTDPTPTPWPHQFHSILFMNYSGALEIIDLWYDWPNGRNFNIMQDQLGELVYDLEWNNGTSFVYTLDAPNRCHTAQLEVGILRPNWLDGANYLGQHQVDGFLCNLWEKVDFIWYYEDVVTKRPVHWRFYTGGGEGTVGCMFEVGNGQSREGLNKVPFSNLFEIVDVVGEGGCWAMASDLGLEILGLTVSQRGRTAHVMTFEVGAVLEDTKWQAPVYCFEKKTDTDTDTALPKADIGSMRLDGIPRGSIRLPM</sequence>
<accession>A0A438H0J7</accession>
<dbReference type="Proteomes" id="UP000288805">
    <property type="component" value="Unassembled WGS sequence"/>
</dbReference>
<dbReference type="PANTHER" id="PTHR33880">
    <property type="entry name" value="EXPRESSED PROTEIN"/>
    <property type="match status" value="1"/>
</dbReference>
<organism evidence="2 3">
    <name type="scientific">Vitis vinifera</name>
    <name type="common">Grape</name>
    <dbReference type="NCBI Taxonomy" id="29760"/>
    <lineage>
        <taxon>Eukaryota</taxon>
        <taxon>Viridiplantae</taxon>
        <taxon>Streptophyta</taxon>
        <taxon>Embryophyta</taxon>
        <taxon>Tracheophyta</taxon>
        <taxon>Spermatophyta</taxon>
        <taxon>Magnoliopsida</taxon>
        <taxon>eudicotyledons</taxon>
        <taxon>Gunneridae</taxon>
        <taxon>Pentapetalae</taxon>
        <taxon>rosids</taxon>
        <taxon>Vitales</taxon>
        <taxon>Vitaceae</taxon>
        <taxon>Viteae</taxon>
        <taxon>Vitis</taxon>
    </lineage>
</organism>
<evidence type="ECO:0000313" key="2">
    <source>
        <dbReference type="EMBL" id="RVW78025.1"/>
    </source>
</evidence>
<protein>
    <submittedName>
        <fullName evidence="2">Uncharacterized protein</fullName>
    </submittedName>
</protein>